<feature type="transmembrane region" description="Helical" evidence="1">
    <location>
        <begin position="21"/>
        <end position="44"/>
    </location>
</feature>
<feature type="transmembrane region" description="Helical" evidence="1">
    <location>
        <begin position="226"/>
        <end position="249"/>
    </location>
</feature>
<evidence type="ECO:0008006" key="4">
    <source>
        <dbReference type="Google" id="ProtNLM"/>
    </source>
</evidence>
<keyword evidence="1" id="KW-0812">Transmembrane</keyword>
<name>A0ABU2HB72_9ACTN</name>
<comment type="caution">
    <text evidence="2">The sequence shown here is derived from an EMBL/GenBank/DDBJ whole genome shotgun (WGS) entry which is preliminary data.</text>
</comment>
<evidence type="ECO:0000313" key="3">
    <source>
        <dbReference type="Proteomes" id="UP001250214"/>
    </source>
</evidence>
<keyword evidence="1" id="KW-0472">Membrane</keyword>
<sequence length="419" mass="45958">MPGSWQGSCTWIDLTRTRREALGCLAAAAAALLVFALAAVLGALTSGRWTAHNLAGLAAGVAGFGLLASVAVRFPRALGRQGILVQSQGLTLTEDASLWCSGRRWDLPWHALESLTSSPVDTTTHQHRAREKTLWVTIGTRGEPAAAKVPTFLWRTRSGPPQTSAPGHATVGLSLTPPQLYTLFRAVATHRPEIVNETPDVENWRSHDPAPVPSEPMPAHWFGMRAAWATLWWVCGLALVYVTITATLFEWLPRQAELARADVSAIVEISVQAATIAALLGLLVGLMPRTLAQQGVRLDGCGITLVQNRLAWRPAHSVHLPWDEIHQCRPYPRRFRGLGRTRWMLSVLITTPQRLTPAECPSWALVQPVDPHTPPATPTRPLTKVTLPLGRRHVRHLTRVLREHHPHVLPPDAAIPPSW</sequence>
<proteinExistence type="predicted"/>
<protein>
    <recommendedName>
        <fullName evidence="4">PH domain-containing protein</fullName>
    </recommendedName>
</protein>
<evidence type="ECO:0000256" key="1">
    <source>
        <dbReference type="SAM" id="Phobius"/>
    </source>
</evidence>
<dbReference type="RefSeq" id="WP_310913809.1">
    <property type="nucleotide sequence ID" value="NZ_JAVLVT010000010.1"/>
</dbReference>
<gene>
    <name evidence="2" type="ORF">RIF23_18265</name>
</gene>
<evidence type="ECO:0000313" key="2">
    <source>
        <dbReference type="EMBL" id="MDS1272237.1"/>
    </source>
</evidence>
<dbReference type="EMBL" id="JAVLVT010000010">
    <property type="protein sequence ID" value="MDS1272237.1"/>
    <property type="molecule type" value="Genomic_DNA"/>
</dbReference>
<keyword evidence="3" id="KW-1185">Reference proteome</keyword>
<keyword evidence="1" id="KW-1133">Transmembrane helix</keyword>
<dbReference type="Proteomes" id="UP001250214">
    <property type="component" value="Unassembled WGS sequence"/>
</dbReference>
<accession>A0ABU2HB72</accession>
<feature type="transmembrane region" description="Helical" evidence="1">
    <location>
        <begin position="50"/>
        <end position="72"/>
    </location>
</feature>
<reference evidence="3" key="1">
    <citation type="submission" date="2023-07" db="EMBL/GenBank/DDBJ databases">
        <title>Novel species in the genus Lipingzhangella isolated from Sambhar Salt Lake.</title>
        <authorList>
            <person name="Jiya N."/>
            <person name="Kajale S."/>
            <person name="Sharma A."/>
        </authorList>
    </citation>
    <scope>NUCLEOTIDE SEQUENCE [LARGE SCALE GENOMIC DNA]</scope>
    <source>
        <strain evidence="3">LS1_29</strain>
    </source>
</reference>
<organism evidence="2 3">
    <name type="scientific">Lipingzhangella rawalii</name>
    <dbReference type="NCBI Taxonomy" id="2055835"/>
    <lineage>
        <taxon>Bacteria</taxon>
        <taxon>Bacillati</taxon>
        <taxon>Actinomycetota</taxon>
        <taxon>Actinomycetes</taxon>
        <taxon>Streptosporangiales</taxon>
        <taxon>Nocardiopsidaceae</taxon>
        <taxon>Lipingzhangella</taxon>
    </lineage>
</organism>
<feature type="transmembrane region" description="Helical" evidence="1">
    <location>
        <begin position="269"/>
        <end position="287"/>
    </location>
</feature>